<proteinExistence type="predicted"/>
<evidence type="ECO:0000313" key="1">
    <source>
        <dbReference type="EMBL" id="GAB0172514.1"/>
    </source>
</evidence>
<protein>
    <recommendedName>
        <fullName evidence="3">DUF177 domain-containing protein</fullName>
    </recommendedName>
</protein>
<gene>
    <name evidence="1" type="ORF">NHP164001_05270</name>
</gene>
<evidence type="ECO:0008006" key="3">
    <source>
        <dbReference type="Google" id="ProtNLM"/>
    </source>
</evidence>
<accession>A0ABQ0D2E4</accession>
<dbReference type="Proteomes" id="UP001562457">
    <property type="component" value="Unassembled WGS sequence"/>
</dbReference>
<name>A0ABQ0D2E4_9HELI</name>
<organism evidence="1 2">
    <name type="scientific">Helicobacter trogontum</name>
    <dbReference type="NCBI Taxonomy" id="50960"/>
    <lineage>
        <taxon>Bacteria</taxon>
        <taxon>Pseudomonadati</taxon>
        <taxon>Campylobacterota</taxon>
        <taxon>Epsilonproteobacteria</taxon>
        <taxon>Campylobacterales</taxon>
        <taxon>Helicobacteraceae</taxon>
        <taxon>Helicobacter</taxon>
    </lineage>
</organism>
<sequence length="146" mass="16982">MQKAKYYKVCPNITIGGFVRIEFRKITEKPKQIHLIYDDKQSEIMLENEYIELQGEIMRQDSKLVVFRGSIKGNLELICSLSGNEFDAKIDESLVLYFSDGIWESQSQSKAVNSLDVIEFFDGFIDFDFVLTSELESIRLDYNIKE</sequence>
<evidence type="ECO:0000313" key="2">
    <source>
        <dbReference type="Proteomes" id="UP001562457"/>
    </source>
</evidence>
<dbReference type="EMBL" id="BAAFHN010000007">
    <property type="protein sequence ID" value="GAB0172514.1"/>
    <property type="molecule type" value="Genomic_DNA"/>
</dbReference>
<comment type="caution">
    <text evidence="1">The sequence shown here is derived from an EMBL/GenBank/DDBJ whole genome shotgun (WGS) entry which is preliminary data.</text>
</comment>
<keyword evidence="2" id="KW-1185">Reference proteome</keyword>
<reference evidence="1 2" key="1">
    <citation type="submission" date="2024-06" db="EMBL/GenBank/DDBJ databases">
        <title>Draft genome sequence of Helicobacter trogontum NHP16-4001.</title>
        <authorList>
            <person name="Rimbara E."/>
            <person name="Suzuki M."/>
        </authorList>
    </citation>
    <scope>NUCLEOTIDE SEQUENCE [LARGE SCALE GENOMIC DNA]</scope>
    <source>
        <strain evidence="1 2">NHP16-4001</strain>
    </source>
</reference>